<name>A0ABT9Y2J1_9BACI</name>
<protein>
    <submittedName>
        <fullName evidence="2">Uncharacterized protein</fullName>
    </submittedName>
</protein>
<dbReference type="Proteomes" id="UP001224122">
    <property type="component" value="Unassembled WGS sequence"/>
</dbReference>
<organism evidence="2 3">
    <name type="scientific">Neobacillus ginsengisoli</name>
    <dbReference type="NCBI Taxonomy" id="904295"/>
    <lineage>
        <taxon>Bacteria</taxon>
        <taxon>Bacillati</taxon>
        <taxon>Bacillota</taxon>
        <taxon>Bacilli</taxon>
        <taxon>Bacillales</taxon>
        <taxon>Bacillaceae</taxon>
        <taxon>Neobacillus</taxon>
    </lineage>
</organism>
<comment type="caution">
    <text evidence="2">The sequence shown here is derived from an EMBL/GenBank/DDBJ whole genome shotgun (WGS) entry which is preliminary data.</text>
</comment>
<feature type="transmembrane region" description="Helical" evidence="1">
    <location>
        <begin position="42"/>
        <end position="65"/>
    </location>
</feature>
<gene>
    <name evidence="2" type="ORF">J2S10_005241</name>
</gene>
<feature type="transmembrane region" description="Helical" evidence="1">
    <location>
        <begin position="71"/>
        <end position="87"/>
    </location>
</feature>
<keyword evidence="1" id="KW-0472">Membrane</keyword>
<reference evidence="2 3" key="1">
    <citation type="submission" date="2023-07" db="EMBL/GenBank/DDBJ databases">
        <title>Genomic Encyclopedia of Type Strains, Phase IV (KMG-IV): sequencing the most valuable type-strain genomes for metagenomic binning, comparative biology and taxonomic classification.</title>
        <authorList>
            <person name="Goeker M."/>
        </authorList>
    </citation>
    <scope>NUCLEOTIDE SEQUENCE [LARGE SCALE GENOMIC DNA]</scope>
    <source>
        <strain evidence="2 3">DSM 27594</strain>
    </source>
</reference>
<keyword evidence="3" id="KW-1185">Reference proteome</keyword>
<evidence type="ECO:0000313" key="2">
    <source>
        <dbReference type="EMBL" id="MDQ0202030.1"/>
    </source>
</evidence>
<dbReference type="EMBL" id="JAUSTW010000015">
    <property type="protein sequence ID" value="MDQ0202030.1"/>
    <property type="molecule type" value="Genomic_DNA"/>
</dbReference>
<keyword evidence="1" id="KW-0812">Transmembrane</keyword>
<evidence type="ECO:0000256" key="1">
    <source>
        <dbReference type="SAM" id="Phobius"/>
    </source>
</evidence>
<accession>A0ABT9Y2J1</accession>
<evidence type="ECO:0000313" key="3">
    <source>
        <dbReference type="Proteomes" id="UP001224122"/>
    </source>
</evidence>
<keyword evidence="1" id="KW-1133">Transmembrane helix</keyword>
<feature type="transmembrane region" description="Helical" evidence="1">
    <location>
        <begin position="12"/>
        <end position="30"/>
    </location>
</feature>
<dbReference type="RefSeq" id="WP_307413848.1">
    <property type="nucleotide sequence ID" value="NZ_JAUSTW010000015.1"/>
</dbReference>
<proteinExistence type="predicted"/>
<sequence>MMEILITNKWVILLTLEVLAWSSTFFLLYARYGLKSKIWFKAATVLFALTGVIPQVLMGIINFIVTRKIDLFTLIILLLILYGFTLGKNQVKKMDIWAQKKFSTKQSNEKNHH</sequence>